<dbReference type="InterPro" id="IPR032781">
    <property type="entry name" value="ABC_tran_Xtn"/>
</dbReference>
<dbReference type="GO" id="GO:0016887">
    <property type="term" value="F:ATP hydrolysis activity"/>
    <property type="evidence" value="ECO:0007669"/>
    <property type="project" value="InterPro"/>
</dbReference>
<keyword evidence="3 7" id="KW-0067">ATP-binding</keyword>
<evidence type="ECO:0000313" key="8">
    <source>
        <dbReference type="Proteomes" id="UP000055590"/>
    </source>
</evidence>
<dbReference type="PROSITE" id="PS50893">
    <property type="entry name" value="ABC_TRANSPORTER_2"/>
    <property type="match status" value="2"/>
</dbReference>
<dbReference type="InterPro" id="IPR003593">
    <property type="entry name" value="AAA+_ATPase"/>
</dbReference>
<dbReference type="PROSITE" id="PS00211">
    <property type="entry name" value="ABC_TRANSPORTER_1"/>
    <property type="match status" value="1"/>
</dbReference>
<dbReference type="KEGG" id="vin:AKJ08_3668"/>
<reference evidence="7 8" key="1">
    <citation type="submission" date="2015-08" db="EMBL/GenBank/DDBJ databases">
        <authorList>
            <person name="Babu N.S."/>
            <person name="Beckwith C.J."/>
            <person name="Beseler K.G."/>
            <person name="Brison A."/>
            <person name="Carone J.V."/>
            <person name="Caskin T.P."/>
            <person name="Diamond M."/>
            <person name="Durham M.E."/>
            <person name="Foxe J.M."/>
            <person name="Go M."/>
            <person name="Henderson B.A."/>
            <person name="Jones I.B."/>
            <person name="McGettigan J.A."/>
            <person name="Micheletti S.J."/>
            <person name="Nasrallah M.E."/>
            <person name="Ortiz D."/>
            <person name="Piller C.R."/>
            <person name="Privatt S.R."/>
            <person name="Schneider S.L."/>
            <person name="Sharp S."/>
            <person name="Smith T.C."/>
            <person name="Stanton J.D."/>
            <person name="Ullery H.E."/>
            <person name="Wilson R.J."/>
            <person name="Serrano M.G."/>
            <person name="Buck G."/>
            <person name="Lee V."/>
            <person name="Wang Y."/>
            <person name="Carvalho R."/>
            <person name="Voegtly L."/>
            <person name="Shi R."/>
            <person name="Duckworth R."/>
            <person name="Johnson A."/>
            <person name="Loviza R."/>
            <person name="Walstead R."/>
            <person name="Shah Z."/>
            <person name="Kiflezghi M."/>
            <person name="Wade K."/>
            <person name="Ball S.L."/>
            <person name="Bradley K.W."/>
            <person name="Asai D.J."/>
            <person name="Bowman C.A."/>
            <person name="Russell D.A."/>
            <person name="Pope W.H."/>
            <person name="Jacobs-Sera D."/>
            <person name="Hendrix R.W."/>
            <person name="Hatfull G.F."/>
        </authorList>
    </citation>
    <scope>NUCLEOTIDE SEQUENCE [LARGE SCALE GENOMIC DNA]</scope>
    <source>
        <strain evidence="7 8">DSM 27710</strain>
    </source>
</reference>
<dbReference type="Gene3D" id="3.40.50.300">
    <property type="entry name" value="P-loop containing nucleotide triphosphate hydrolases"/>
    <property type="match status" value="2"/>
</dbReference>
<dbReference type="Pfam" id="PF00005">
    <property type="entry name" value="ABC_tran"/>
    <property type="match status" value="2"/>
</dbReference>
<feature type="domain" description="ABC transporter" evidence="6">
    <location>
        <begin position="4"/>
        <end position="252"/>
    </location>
</feature>
<evidence type="ECO:0000259" key="6">
    <source>
        <dbReference type="PROSITE" id="PS50893"/>
    </source>
</evidence>
<dbReference type="Pfam" id="PF12848">
    <property type="entry name" value="ABC_tran_Xtn"/>
    <property type="match status" value="1"/>
</dbReference>
<proteinExistence type="inferred from homology"/>
<evidence type="ECO:0000256" key="1">
    <source>
        <dbReference type="ARBA" id="ARBA00022737"/>
    </source>
</evidence>
<dbReference type="RefSeq" id="WP_050727325.1">
    <property type="nucleotide sequence ID" value="NZ_CP012332.1"/>
</dbReference>
<dbReference type="OrthoDB" id="9762369at2"/>
<keyword evidence="2" id="KW-0547">Nucleotide-binding</keyword>
<dbReference type="InterPro" id="IPR003439">
    <property type="entry name" value="ABC_transporter-like_ATP-bd"/>
</dbReference>
<dbReference type="Proteomes" id="UP000055590">
    <property type="component" value="Chromosome"/>
</dbReference>
<organism evidence="7 8">
    <name type="scientific">Vulgatibacter incomptus</name>
    <dbReference type="NCBI Taxonomy" id="1391653"/>
    <lineage>
        <taxon>Bacteria</taxon>
        <taxon>Pseudomonadati</taxon>
        <taxon>Myxococcota</taxon>
        <taxon>Myxococcia</taxon>
        <taxon>Myxococcales</taxon>
        <taxon>Cystobacterineae</taxon>
        <taxon>Vulgatibacteraceae</taxon>
        <taxon>Vulgatibacter</taxon>
    </lineage>
</organism>
<dbReference type="CDD" id="cd03221">
    <property type="entry name" value="ABCF_EF-3"/>
    <property type="match status" value="2"/>
</dbReference>
<dbReference type="SMART" id="SM00382">
    <property type="entry name" value="AAA"/>
    <property type="match status" value="2"/>
</dbReference>
<accession>A0A0K1PIR2</accession>
<gene>
    <name evidence="7" type="ORF">AKJ08_3668</name>
</gene>
<protein>
    <recommendedName>
        <fullName evidence="5">Probable ATP-binding protein YbiT</fullName>
    </recommendedName>
</protein>
<keyword evidence="8" id="KW-1185">Reference proteome</keyword>
<dbReference type="FunFam" id="3.40.50.300:FF:000070">
    <property type="entry name" value="Putative ABC transporter ATP-binding component"/>
    <property type="match status" value="1"/>
</dbReference>
<sequence length="535" mass="59584">MAHIQVTGVTKAYGTKKLFEDVNVAFSDGKRYGLTGPNGAGKSTFMKILAGFLDPDTGNISRPKKTHVLEQDQFAYEDVRVLDVVLMGNKSLWKAMREKDQLLTLENIGDEEGVRLGELEMVIAEEDGYTAESDAGDLLSGLGIPAEDHEKLMREVEGGFKLRVLLAKAIFGKPDALLLDEPTNNLDLDSIHWLEKFMEGYEGVLITISHDRHFLNEVCTHIADIDYNTIITYTGGYDDMVIAKSQVRNRVESENAEKQKKISQLQDFVARFAAGTRASQVQSRKKQIEKLQLSDLKRSNIERPFIKLEQKRPSGKQTLTIEGLTKRWPDKTVCNGFESLILRGEKIAIIGKNGVGKTTLCKMLAGELEPDAGTVKWGHEATVGYLAQDHRESIPDGTTAAQWLHSFDEKATNEETRGLLGRMLFKGDEGMKPTNALSGGEAVRLIFAKLMLTKDNVLVLDEPTNHLDLESIVALGDALERYEGTCFVVSHDRELVSGFATRIWAFTDEGLIDFKGTYEEFLAKHGNQQSQGKRK</sequence>
<comment type="similarity">
    <text evidence="4">Belongs to the ABC transporter superfamily. ABCF family. YbiT subfamily.</text>
</comment>
<name>A0A0K1PIR2_9BACT</name>
<dbReference type="PANTHER" id="PTHR42855:SF2">
    <property type="entry name" value="DRUG RESISTANCE ABC TRANSPORTER,ATP-BINDING PROTEIN"/>
    <property type="match status" value="1"/>
</dbReference>
<dbReference type="InterPro" id="IPR027417">
    <property type="entry name" value="P-loop_NTPase"/>
</dbReference>
<dbReference type="PANTHER" id="PTHR42855">
    <property type="entry name" value="ABC TRANSPORTER ATP-BINDING SUBUNIT"/>
    <property type="match status" value="1"/>
</dbReference>
<feature type="domain" description="ABC transporter" evidence="6">
    <location>
        <begin position="319"/>
        <end position="534"/>
    </location>
</feature>
<dbReference type="STRING" id="1391653.AKJ08_3668"/>
<evidence type="ECO:0000256" key="4">
    <source>
        <dbReference type="ARBA" id="ARBA00061551"/>
    </source>
</evidence>
<evidence type="ECO:0000256" key="2">
    <source>
        <dbReference type="ARBA" id="ARBA00022741"/>
    </source>
</evidence>
<dbReference type="EMBL" id="CP012332">
    <property type="protein sequence ID" value="AKU93281.1"/>
    <property type="molecule type" value="Genomic_DNA"/>
</dbReference>
<dbReference type="GO" id="GO:0005524">
    <property type="term" value="F:ATP binding"/>
    <property type="evidence" value="ECO:0007669"/>
    <property type="project" value="UniProtKB-KW"/>
</dbReference>
<evidence type="ECO:0000256" key="3">
    <source>
        <dbReference type="ARBA" id="ARBA00022840"/>
    </source>
</evidence>
<dbReference type="AlphaFoldDB" id="A0A0K1PIR2"/>
<evidence type="ECO:0000313" key="7">
    <source>
        <dbReference type="EMBL" id="AKU93281.1"/>
    </source>
</evidence>
<dbReference type="SUPFAM" id="SSF52540">
    <property type="entry name" value="P-loop containing nucleoside triphosphate hydrolases"/>
    <property type="match status" value="2"/>
</dbReference>
<dbReference type="InterPro" id="IPR051309">
    <property type="entry name" value="ABCF_ATPase"/>
</dbReference>
<keyword evidence="1" id="KW-0677">Repeat</keyword>
<dbReference type="InterPro" id="IPR017871">
    <property type="entry name" value="ABC_transporter-like_CS"/>
</dbReference>
<dbReference type="FunFam" id="3.40.50.300:FF:000011">
    <property type="entry name" value="Putative ABC transporter ATP-binding component"/>
    <property type="match status" value="1"/>
</dbReference>
<evidence type="ECO:0000256" key="5">
    <source>
        <dbReference type="ARBA" id="ARBA00074044"/>
    </source>
</evidence>
<dbReference type="PATRIC" id="fig|1391653.3.peg.3826"/>